<comment type="caution">
    <text evidence="7">The sequence shown here is derived from an EMBL/GenBank/DDBJ whole genome shotgun (WGS) entry which is preliminary data.</text>
</comment>
<dbReference type="PANTHER" id="PTHR45961">
    <property type="entry name" value="IP21249P"/>
    <property type="match status" value="1"/>
</dbReference>
<dbReference type="EMBL" id="JAEAOA010000114">
    <property type="protein sequence ID" value="KAK3580492.1"/>
    <property type="molecule type" value="Genomic_DNA"/>
</dbReference>
<reference evidence="7" key="3">
    <citation type="submission" date="2023-05" db="EMBL/GenBank/DDBJ databases">
        <authorList>
            <person name="Smith C.H."/>
        </authorList>
    </citation>
    <scope>NUCLEOTIDE SEQUENCE</scope>
    <source>
        <strain evidence="7">CHS0354</strain>
        <tissue evidence="7">Mantle</tissue>
    </source>
</reference>
<feature type="domain" description="Tyrosine-protein phosphatase" evidence="5">
    <location>
        <begin position="8"/>
        <end position="148"/>
    </location>
</feature>
<evidence type="ECO:0000256" key="1">
    <source>
        <dbReference type="ARBA" id="ARBA00008601"/>
    </source>
</evidence>
<dbReference type="InterPro" id="IPR029021">
    <property type="entry name" value="Prot-tyrosine_phosphatase-like"/>
</dbReference>
<dbReference type="InterPro" id="IPR020422">
    <property type="entry name" value="TYR_PHOSPHATASE_DUAL_dom"/>
</dbReference>
<dbReference type="InterPro" id="IPR016130">
    <property type="entry name" value="Tyr_Pase_AS"/>
</dbReference>
<dbReference type="PANTHER" id="PTHR45961:SF6">
    <property type="entry name" value="IP21249P"/>
    <property type="match status" value="1"/>
</dbReference>
<evidence type="ECO:0000313" key="7">
    <source>
        <dbReference type="EMBL" id="KAK3580492.1"/>
    </source>
</evidence>
<evidence type="ECO:0000259" key="6">
    <source>
        <dbReference type="PROSITE" id="PS50056"/>
    </source>
</evidence>
<protein>
    <recommendedName>
        <fullName evidence="2">protein-serine/threonine phosphatase</fullName>
        <ecNumber evidence="2">3.1.3.16</ecNumber>
    </recommendedName>
</protein>
<dbReference type="InterPro" id="IPR020420">
    <property type="entry name" value="Atypical_DUSP_subfamB"/>
</dbReference>
<dbReference type="Proteomes" id="UP001195483">
    <property type="component" value="Unassembled WGS sequence"/>
</dbReference>
<organism evidence="7 8">
    <name type="scientific">Potamilus streckersoni</name>
    <dbReference type="NCBI Taxonomy" id="2493646"/>
    <lineage>
        <taxon>Eukaryota</taxon>
        <taxon>Metazoa</taxon>
        <taxon>Spiralia</taxon>
        <taxon>Lophotrochozoa</taxon>
        <taxon>Mollusca</taxon>
        <taxon>Bivalvia</taxon>
        <taxon>Autobranchia</taxon>
        <taxon>Heteroconchia</taxon>
        <taxon>Palaeoheterodonta</taxon>
        <taxon>Unionida</taxon>
        <taxon>Unionoidea</taxon>
        <taxon>Unionidae</taxon>
        <taxon>Ambleminae</taxon>
        <taxon>Lampsilini</taxon>
        <taxon>Potamilus</taxon>
    </lineage>
</organism>
<dbReference type="InterPro" id="IPR052103">
    <property type="entry name" value="Dual_spec_Phospatases"/>
</dbReference>
<evidence type="ECO:0000313" key="8">
    <source>
        <dbReference type="Proteomes" id="UP001195483"/>
    </source>
</evidence>
<dbReference type="CDD" id="cd14514">
    <property type="entry name" value="DUSP14-like"/>
    <property type="match status" value="1"/>
</dbReference>
<keyword evidence="4" id="KW-0904">Protein phosphatase</keyword>
<name>A0AAE0RVM7_9BIVA</name>
<evidence type="ECO:0000256" key="3">
    <source>
        <dbReference type="ARBA" id="ARBA00022801"/>
    </source>
</evidence>
<dbReference type="SMART" id="SM00195">
    <property type="entry name" value="DSPc"/>
    <property type="match status" value="1"/>
</dbReference>
<evidence type="ECO:0000256" key="2">
    <source>
        <dbReference type="ARBA" id="ARBA00013081"/>
    </source>
</evidence>
<feature type="domain" description="Tyrosine specific protein phosphatases" evidence="6">
    <location>
        <begin position="69"/>
        <end position="127"/>
    </location>
</feature>
<dbReference type="EC" id="3.1.3.16" evidence="2"/>
<evidence type="ECO:0000256" key="4">
    <source>
        <dbReference type="ARBA" id="ARBA00022912"/>
    </source>
</evidence>
<dbReference type="PROSITE" id="PS50056">
    <property type="entry name" value="TYR_PHOSPHATASE_2"/>
    <property type="match status" value="1"/>
</dbReference>
<dbReference type="InterPro" id="IPR000387">
    <property type="entry name" value="Tyr_Pase_dom"/>
</dbReference>
<reference evidence="7" key="1">
    <citation type="journal article" date="2021" name="Genome Biol. Evol.">
        <title>A High-Quality Reference Genome for a Parasitic Bivalve with Doubly Uniparental Inheritance (Bivalvia: Unionida).</title>
        <authorList>
            <person name="Smith C.H."/>
        </authorList>
    </citation>
    <scope>NUCLEOTIDE SEQUENCE</scope>
    <source>
        <strain evidence="7">CHS0354</strain>
    </source>
</reference>
<dbReference type="AlphaFoldDB" id="A0AAE0RVM7"/>
<dbReference type="Pfam" id="PF00782">
    <property type="entry name" value="DSPc"/>
    <property type="match status" value="1"/>
</dbReference>
<dbReference type="GO" id="GO:0005737">
    <property type="term" value="C:cytoplasm"/>
    <property type="evidence" value="ECO:0007669"/>
    <property type="project" value="TreeGrafter"/>
</dbReference>
<reference evidence="7" key="2">
    <citation type="journal article" date="2021" name="Genome Biol. Evol.">
        <title>Developing a high-quality reference genome for a parasitic bivalve with doubly uniparental inheritance (Bivalvia: Unionida).</title>
        <authorList>
            <person name="Smith C.H."/>
        </authorList>
    </citation>
    <scope>NUCLEOTIDE SEQUENCE</scope>
    <source>
        <strain evidence="7">CHS0354</strain>
        <tissue evidence="7">Mantle</tissue>
    </source>
</reference>
<evidence type="ECO:0000259" key="5">
    <source>
        <dbReference type="PROSITE" id="PS50054"/>
    </source>
</evidence>
<dbReference type="SUPFAM" id="SSF52799">
    <property type="entry name" value="(Phosphotyrosine protein) phosphatases II"/>
    <property type="match status" value="1"/>
</dbReference>
<dbReference type="Gene3D" id="3.90.190.10">
    <property type="entry name" value="Protein tyrosine phosphatase superfamily"/>
    <property type="match status" value="1"/>
</dbReference>
<keyword evidence="3" id="KW-0378">Hydrolase</keyword>
<dbReference type="PRINTS" id="PR01910">
    <property type="entry name" value="ADSPHPHTASEB"/>
</dbReference>
<dbReference type="GO" id="GO:0004722">
    <property type="term" value="F:protein serine/threonine phosphatase activity"/>
    <property type="evidence" value="ECO:0007669"/>
    <property type="project" value="UniProtKB-EC"/>
</dbReference>
<gene>
    <name evidence="7" type="ORF">CHS0354_001092</name>
</gene>
<dbReference type="PROSITE" id="PS00383">
    <property type="entry name" value="TYR_PHOSPHATASE_1"/>
    <property type="match status" value="1"/>
</dbReference>
<sequence length="239" mass="27694">MDLNMFSQIAHITEHLFLSSAGAVKSDRIRNLGITNVINCTLEIPNLQLSGVECIQIHVEDAPHARLGIYFDRCADKIHQVSQKGGRTLVHCMAGVSRSASLCIAYMMKYQRLTLKQAYEHVKKRRPVIRPNTGFWRQLIEFERRLFGRTTVKMISSSIGPIPDVYKEETRNMKLLSISDKQMYEYFQWQGIYNETSKKKSLYDDTDNSQSTKVCLWFHTFSRPPGAVISHQEYFIHDR</sequence>
<comment type="similarity">
    <text evidence="1">Belongs to the protein-tyrosine phosphatase family. Non-receptor class dual specificity subfamily.</text>
</comment>
<accession>A0AAE0RVM7</accession>
<dbReference type="InterPro" id="IPR000340">
    <property type="entry name" value="Dual-sp_phosphatase_cat-dom"/>
</dbReference>
<dbReference type="GO" id="GO:0017017">
    <property type="term" value="F:MAP kinase tyrosine/serine/threonine phosphatase activity"/>
    <property type="evidence" value="ECO:0007669"/>
    <property type="project" value="InterPro"/>
</dbReference>
<keyword evidence="8" id="KW-1185">Reference proteome</keyword>
<proteinExistence type="inferred from homology"/>
<dbReference type="PROSITE" id="PS50054">
    <property type="entry name" value="TYR_PHOSPHATASE_DUAL"/>
    <property type="match status" value="1"/>
</dbReference>